<evidence type="ECO:0000256" key="1">
    <source>
        <dbReference type="ARBA" id="ARBA00022741"/>
    </source>
</evidence>
<dbReference type="GeneID" id="68105976"/>
<dbReference type="GO" id="GO:0004674">
    <property type="term" value="F:protein serine/threonine kinase activity"/>
    <property type="evidence" value="ECO:0007669"/>
    <property type="project" value="TreeGrafter"/>
</dbReference>
<gene>
    <name evidence="5" type="ORF">C9374_013523</name>
</gene>
<dbReference type="PROSITE" id="PS50011">
    <property type="entry name" value="PROTEIN_KINASE_DOM"/>
    <property type="match status" value="1"/>
</dbReference>
<accession>A0AA88GZH3</accession>
<dbReference type="Gene3D" id="3.30.200.20">
    <property type="entry name" value="Phosphorylase Kinase, domain 1"/>
    <property type="match status" value="1"/>
</dbReference>
<dbReference type="AlphaFoldDB" id="A0AA88GZH3"/>
<dbReference type="PROSITE" id="PS00108">
    <property type="entry name" value="PROTEIN_KINASE_ST"/>
    <property type="match status" value="1"/>
</dbReference>
<keyword evidence="6" id="KW-1185">Reference proteome</keyword>
<dbReference type="InterPro" id="IPR008271">
    <property type="entry name" value="Ser/Thr_kinase_AS"/>
</dbReference>
<evidence type="ECO:0000313" key="5">
    <source>
        <dbReference type="EMBL" id="KAG2392038.1"/>
    </source>
</evidence>
<evidence type="ECO:0000256" key="3">
    <source>
        <dbReference type="SAM" id="MobiDB-lite"/>
    </source>
</evidence>
<dbReference type="InterPro" id="IPR000719">
    <property type="entry name" value="Prot_kinase_dom"/>
</dbReference>
<feature type="domain" description="Protein kinase" evidence="4">
    <location>
        <begin position="84"/>
        <end position="406"/>
    </location>
</feature>
<sequence>MCAFYIIKKFKLLQEKERAEKNIEKKIIDKRIIFGMDEEMHDHTENSSLHKPLLGTTSSDHHHHSPSRHQQKQKPSFIIPIEHIEIEKKVAAGGFGVVYKGKLWNKVDVAIKLLKASDREEMDEEFEKEVSLVSSLRHANIVTFYGICLTSDSKYMVTEFLSKGSLDKIISKSKQGLEPLSLVTKLFILIGTAKGMEYLHGMTPRVIHRDLKPGNILLDSHFEAKICDFGISRTVANTTTAMQSAFTMNLGTLFYMAPELLDPQSEQFMSNMSKQERVDYYTKLDVYSFGIILHEVFFEETPFVSNASKLSPLNSVGTSSSDYSNHCFNIPQLVLQGKRPTIPFSTEEQVLTWIQEYMPLSERKSLRNLPQSILMYFSVVERAWSSQPLSRPTFTEIRKSLEEIYLLIQQDTEL</sequence>
<name>A0AA88GZH3_NAELO</name>
<reference evidence="5 6" key="1">
    <citation type="journal article" date="2018" name="BMC Genomics">
        <title>The genome of Naegleria lovaniensis, the basis for a comparative approach to unravel pathogenicity factors of the human pathogenic amoeba N. fowleri.</title>
        <authorList>
            <person name="Liechti N."/>
            <person name="Schurch N."/>
            <person name="Bruggmann R."/>
            <person name="Wittwer M."/>
        </authorList>
    </citation>
    <scope>NUCLEOTIDE SEQUENCE [LARGE SCALE GENOMIC DNA]</scope>
    <source>
        <strain evidence="5 6">ATCC 30569</strain>
    </source>
</reference>
<dbReference type="InterPro" id="IPR051681">
    <property type="entry name" value="Ser/Thr_Kinases-Pseudokinases"/>
</dbReference>
<evidence type="ECO:0000313" key="6">
    <source>
        <dbReference type="Proteomes" id="UP000816034"/>
    </source>
</evidence>
<dbReference type="Pfam" id="PF00069">
    <property type="entry name" value="Pkinase"/>
    <property type="match status" value="1"/>
</dbReference>
<dbReference type="EMBL" id="PYSW02000006">
    <property type="protein sequence ID" value="KAG2392038.1"/>
    <property type="molecule type" value="Genomic_DNA"/>
</dbReference>
<comment type="caution">
    <text evidence="5">The sequence shown here is derived from an EMBL/GenBank/DDBJ whole genome shotgun (WGS) entry which is preliminary data.</text>
</comment>
<dbReference type="PANTHER" id="PTHR44329">
    <property type="entry name" value="SERINE/THREONINE-PROTEIN KINASE TNNI3K-RELATED"/>
    <property type="match status" value="1"/>
</dbReference>
<proteinExistence type="predicted"/>
<protein>
    <recommendedName>
        <fullName evidence="4">Protein kinase domain-containing protein</fullName>
    </recommendedName>
</protein>
<dbReference type="RefSeq" id="XP_044553932.1">
    <property type="nucleotide sequence ID" value="XM_044689409.1"/>
</dbReference>
<dbReference type="SMART" id="SM00220">
    <property type="entry name" value="S_TKc"/>
    <property type="match status" value="1"/>
</dbReference>
<evidence type="ECO:0000256" key="2">
    <source>
        <dbReference type="ARBA" id="ARBA00022840"/>
    </source>
</evidence>
<dbReference type="GO" id="GO:0005524">
    <property type="term" value="F:ATP binding"/>
    <property type="evidence" value="ECO:0007669"/>
    <property type="project" value="UniProtKB-KW"/>
</dbReference>
<keyword evidence="1" id="KW-0547">Nucleotide-binding</keyword>
<dbReference type="InterPro" id="IPR011009">
    <property type="entry name" value="Kinase-like_dom_sf"/>
</dbReference>
<dbReference type="PIRSF" id="PIRSF000654">
    <property type="entry name" value="Integrin-linked_kinase"/>
    <property type="match status" value="1"/>
</dbReference>
<feature type="compositionally biased region" description="Basic residues" evidence="3">
    <location>
        <begin position="61"/>
        <end position="72"/>
    </location>
</feature>
<dbReference type="Proteomes" id="UP000816034">
    <property type="component" value="Unassembled WGS sequence"/>
</dbReference>
<dbReference type="Gene3D" id="1.10.510.10">
    <property type="entry name" value="Transferase(Phosphotransferase) domain 1"/>
    <property type="match status" value="1"/>
</dbReference>
<evidence type="ECO:0000259" key="4">
    <source>
        <dbReference type="PROSITE" id="PS50011"/>
    </source>
</evidence>
<keyword evidence="2" id="KW-0067">ATP-binding</keyword>
<dbReference type="SUPFAM" id="SSF56112">
    <property type="entry name" value="Protein kinase-like (PK-like)"/>
    <property type="match status" value="1"/>
</dbReference>
<dbReference type="PANTHER" id="PTHR44329:SF298">
    <property type="entry name" value="MIXED LINEAGE KINASE DOMAIN-LIKE PROTEIN"/>
    <property type="match status" value="1"/>
</dbReference>
<feature type="region of interest" description="Disordered" evidence="3">
    <location>
        <begin position="45"/>
        <end position="74"/>
    </location>
</feature>
<organism evidence="5 6">
    <name type="scientific">Naegleria lovaniensis</name>
    <name type="common">Amoeba</name>
    <dbReference type="NCBI Taxonomy" id="51637"/>
    <lineage>
        <taxon>Eukaryota</taxon>
        <taxon>Discoba</taxon>
        <taxon>Heterolobosea</taxon>
        <taxon>Tetramitia</taxon>
        <taxon>Eutetramitia</taxon>
        <taxon>Vahlkampfiidae</taxon>
        <taxon>Naegleria</taxon>
    </lineage>
</organism>